<protein>
    <recommendedName>
        <fullName evidence="5">Secreted protein</fullName>
    </recommendedName>
</protein>
<dbReference type="Proteomes" id="UP000033699">
    <property type="component" value="Unassembled WGS sequence"/>
</dbReference>
<evidence type="ECO:0000256" key="2">
    <source>
        <dbReference type="SAM" id="SignalP"/>
    </source>
</evidence>
<dbReference type="RefSeq" id="WP_045696292.1">
    <property type="nucleotide sequence ID" value="NZ_JZKH01000024.1"/>
</dbReference>
<feature type="region of interest" description="Disordered" evidence="1">
    <location>
        <begin position="36"/>
        <end position="55"/>
    </location>
</feature>
<reference evidence="3 4" key="1">
    <citation type="submission" date="2015-02" db="EMBL/GenBank/DDBJ databases">
        <authorList>
            <person name="Ju K.-S."/>
            <person name="Doroghazi J.R."/>
            <person name="Metcalf W."/>
        </authorList>
    </citation>
    <scope>NUCLEOTIDE SEQUENCE [LARGE SCALE GENOMIC DNA]</scope>
    <source>
        <strain evidence="3 4">ATCC 31215</strain>
    </source>
</reference>
<gene>
    <name evidence="3" type="ORF">VM95_13955</name>
</gene>
<name>A0A0F2TH31_STRR3</name>
<organism evidence="3 4">
    <name type="scientific">Streptomyces rubellomurinus (strain ATCC 31215)</name>
    <dbReference type="NCBI Taxonomy" id="359131"/>
    <lineage>
        <taxon>Bacteria</taxon>
        <taxon>Bacillati</taxon>
        <taxon>Actinomycetota</taxon>
        <taxon>Actinomycetes</taxon>
        <taxon>Kitasatosporales</taxon>
        <taxon>Streptomycetaceae</taxon>
        <taxon>Streptomyces</taxon>
    </lineage>
</organism>
<dbReference type="AlphaFoldDB" id="A0A0F2TH31"/>
<evidence type="ECO:0000313" key="3">
    <source>
        <dbReference type="EMBL" id="KJS61560.1"/>
    </source>
</evidence>
<accession>A0A0F2TH31</accession>
<evidence type="ECO:0000313" key="4">
    <source>
        <dbReference type="Proteomes" id="UP000033699"/>
    </source>
</evidence>
<dbReference type="OrthoDB" id="4329541at2"/>
<keyword evidence="2" id="KW-0732">Signal</keyword>
<proteinExistence type="predicted"/>
<feature type="signal peptide" evidence="2">
    <location>
        <begin position="1"/>
        <end position="22"/>
    </location>
</feature>
<keyword evidence="4" id="KW-1185">Reference proteome</keyword>
<dbReference type="EMBL" id="JZKH01000024">
    <property type="protein sequence ID" value="KJS61560.1"/>
    <property type="molecule type" value="Genomic_DNA"/>
</dbReference>
<evidence type="ECO:0008006" key="5">
    <source>
        <dbReference type="Google" id="ProtNLM"/>
    </source>
</evidence>
<dbReference type="PATRIC" id="fig|359131.3.peg.3072"/>
<sequence>MTRLTIPAALAALVLTAGGTTAGGMTAAAQAQAPAGAAAPAPARQPSPRHFGVRGPDVLVPAHDSAIARAECPAGWEPSGGGGVSGELGMFLNASSINGYLWEVSYSNETGTPAYASAYVVCSQLVHESFDSQRIYLPRHSPWTDAVTATCPQGYVPSGGGFWTDAGDALTLGTYPTYTGWHTRGVSATTDPRELSSFVVCITGAPHVIHAGAVVDLPPNGEAIARAFCPAGEEVTGGGGRASFNGTDPDHYALLMSSWIGYDGGWEVTAYNTSDIEHRNLVANVICTPAVQVGVQGASSRR</sequence>
<feature type="chain" id="PRO_5038331179" description="Secreted protein" evidence="2">
    <location>
        <begin position="23"/>
        <end position="302"/>
    </location>
</feature>
<comment type="caution">
    <text evidence="3">The sequence shown here is derived from an EMBL/GenBank/DDBJ whole genome shotgun (WGS) entry which is preliminary data.</text>
</comment>
<evidence type="ECO:0000256" key="1">
    <source>
        <dbReference type="SAM" id="MobiDB-lite"/>
    </source>
</evidence>